<evidence type="ECO:0000256" key="3">
    <source>
        <dbReference type="ARBA" id="ARBA00011748"/>
    </source>
</evidence>
<dbReference type="InterPro" id="IPR000068">
    <property type="entry name" value="GPCR_3_Ca_sens_rcpt-rel"/>
</dbReference>
<evidence type="ECO:0000256" key="17">
    <source>
        <dbReference type="SAM" id="Phobius"/>
    </source>
</evidence>
<keyword evidence="6" id="KW-0716">Sensory transduction</keyword>
<dbReference type="Gene3D" id="3.40.50.2300">
    <property type="match status" value="2"/>
</dbReference>
<comment type="similarity">
    <text evidence="2">Belongs to the G-protein coupled receptor 3 family.</text>
</comment>
<accession>A0AAD7SUQ7</accession>
<evidence type="ECO:0000313" key="20">
    <source>
        <dbReference type="Proteomes" id="UP001221898"/>
    </source>
</evidence>
<dbReference type="InterPro" id="IPR001828">
    <property type="entry name" value="ANF_lig-bd_rcpt"/>
</dbReference>
<dbReference type="Pfam" id="PF01094">
    <property type="entry name" value="ANF_receptor"/>
    <property type="match status" value="1"/>
</dbReference>
<dbReference type="Proteomes" id="UP001221898">
    <property type="component" value="Unassembled WGS sequence"/>
</dbReference>
<keyword evidence="20" id="KW-1185">Reference proteome</keyword>
<dbReference type="InterPro" id="IPR038550">
    <property type="entry name" value="GPCR_3_9-Cys_sf"/>
</dbReference>
<comment type="subcellular location">
    <subcellularLocation>
        <location evidence="1">Cell membrane</location>
        <topology evidence="1">Multi-pass membrane protein</topology>
    </subcellularLocation>
</comment>
<evidence type="ECO:0000256" key="8">
    <source>
        <dbReference type="ARBA" id="ARBA00022989"/>
    </source>
</evidence>
<dbReference type="PANTHER" id="PTHR24061:SF5">
    <property type="entry name" value="G-PROTEIN COUPLED RECEPTOR FAMILY C GROUP 6 MEMBER A"/>
    <property type="match status" value="1"/>
</dbReference>
<organism evidence="19 20">
    <name type="scientific">Aldrovandia affinis</name>
    <dbReference type="NCBI Taxonomy" id="143900"/>
    <lineage>
        <taxon>Eukaryota</taxon>
        <taxon>Metazoa</taxon>
        <taxon>Chordata</taxon>
        <taxon>Craniata</taxon>
        <taxon>Vertebrata</taxon>
        <taxon>Euteleostomi</taxon>
        <taxon>Actinopterygii</taxon>
        <taxon>Neopterygii</taxon>
        <taxon>Teleostei</taxon>
        <taxon>Notacanthiformes</taxon>
        <taxon>Halosauridae</taxon>
        <taxon>Aldrovandia</taxon>
    </lineage>
</organism>
<keyword evidence="7" id="KW-0732">Signal</keyword>
<feature type="transmembrane region" description="Helical" evidence="17">
    <location>
        <begin position="692"/>
        <end position="714"/>
    </location>
</feature>
<comment type="caution">
    <text evidence="19">The sequence shown here is derived from an EMBL/GenBank/DDBJ whole genome shotgun (WGS) entry which is preliminary data.</text>
</comment>
<feature type="region of interest" description="Disordered" evidence="16">
    <location>
        <begin position="814"/>
        <end position="834"/>
    </location>
</feature>
<feature type="transmembrane region" description="Helical" evidence="17">
    <location>
        <begin position="536"/>
        <end position="560"/>
    </location>
</feature>
<evidence type="ECO:0000256" key="10">
    <source>
        <dbReference type="ARBA" id="ARBA00023136"/>
    </source>
</evidence>
<dbReference type="PROSITE" id="PS50259">
    <property type="entry name" value="G_PROTEIN_RECEP_F3_4"/>
    <property type="match status" value="1"/>
</dbReference>
<feature type="transmembrane region" description="Helical" evidence="17">
    <location>
        <begin position="754"/>
        <end position="777"/>
    </location>
</feature>
<evidence type="ECO:0000256" key="11">
    <source>
        <dbReference type="ARBA" id="ARBA00023157"/>
    </source>
</evidence>
<evidence type="ECO:0000256" key="15">
    <source>
        <dbReference type="ARBA" id="ARBA00039774"/>
    </source>
</evidence>
<dbReference type="Pfam" id="PF07562">
    <property type="entry name" value="NCD3G"/>
    <property type="match status" value="1"/>
</dbReference>
<sequence>MEATAPGDIIIGGIFPIHGGVKTSGLKPGHKSCEMFSYARFAHSLAMIHAVESVNKSPILGGLTLGYRILDSCSDVTTALRAAESLTSRTSSACGEQPNLSRPIAPVVALIGGLNSEVSIAVARQLTLNNIPQISYGSSAGILSDKTRFPAFMRTIPNGDHQTRAMVQLLSDSGWNWVGVVTTDGNYGQFALNRLEHHAQEAGICVSFREVLPDNLADKSLRAKIDRVITSIHANPRVNVIISFAKPIHMKYIFTALTNTTLGKVWIASDNWASSYHVLDERKLDDIGKVLGFTFKNGNLTSFNRYLEDLNPDSDSVRNNSFLQVFLQLLAKEQPNISNGTIAYTLKKNTYSHSVLSTELAVRAIAKAVARLCASRNCRDHNIQPWELLSHLNESTIEQDGRTYKFDSNGDLNTGYDVILWKDKQRAVDVKDIAAHYSIQNFSFSFTSPAFREEFRRLQNVVSKCSSSCLPGQYKKTVDGQHSCCYECLNCTENHYTNSTDMDQCLRCDEDLEWALSGSPACSHKPMKFFSWRDPIAITLLTVAALGVMLALLTCLLFLIQKDTPVVRAAGGPVSYLILHSLVVSFASSALFVGQPGDLQCQARHILFGLSFTFCVSCILVKSLKTLLAFEFNPDIKAALHRLYRPHWIMVTCVGLQVLVCMLWLVFPTSRPYARVRINPRDQLAECLKGSYVAFAVMLGYIALLALVCFAFAFKGRKLPENYNEAKFITFGMLVYFIAWVIFIPVYITSTGHVYLPAVEMSVILISNYAILCCHYFPKSYIILFKKEMNTRSAFLENIRDYASRDNSISLTHNSVQEGGSPGSGSLKSNSTVKPHGALITTDIHPLS</sequence>
<dbReference type="PRINTS" id="PR00248">
    <property type="entry name" value="GPCRMGR"/>
</dbReference>
<feature type="transmembrane region" description="Helical" evidence="17">
    <location>
        <begin position="606"/>
        <end position="628"/>
    </location>
</feature>
<evidence type="ECO:0000256" key="13">
    <source>
        <dbReference type="ARBA" id="ARBA00023180"/>
    </source>
</evidence>
<dbReference type="InterPro" id="IPR000337">
    <property type="entry name" value="GPCR_3"/>
</dbReference>
<dbReference type="EMBL" id="JAINUG010000032">
    <property type="protein sequence ID" value="KAJ8409174.1"/>
    <property type="molecule type" value="Genomic_DNA"/>
</dbReference>
<keyword evidence="6" id="KW-0552">Olfaction</keyword>
<name>A0AAD7SUQ7_9TELE</name>
<protein>
    <recommendedName>
        <fullName evidence="15">G-protein coupled receptor family C group 6 member A</fullName>
    </recommendedName>
</protein>
<feature type="transmembrane region" description="Helical" evidence="17">
    <location>
        <begin position="648"/>
        <end position="667"/>
    </location>
</feature>
<evidence type="ECO:0000313" key="19">
    <source>
        <dbReference type="EMBL" id="KAJ8409174.1"/>
    </source>
</evidence>
<keyword evidence="13" id="KW-0325">Glycoprotein</keyword>
<feature type="transmembrane region" description="Helical" evidence="17">
    <location>
        <begin position="726"/>
        <end position="748"/>
    </location>
</feature>
<comment type="subunit">
    <text evidence="3">Homodimer; disulfide-linked.</text>
</comment>
<evidence type="ECO:0000256" key="2">
    <source>
        <dbReference type="ARBA" id="ARBA00007242"/>
    </source>
</evidence>
<keyword evidence="9" id="KW-0297">G-protein coupled receptor</keyword>
<proteinExistence type="inferred from homology"/>
<gene>
    <name evidence="19" type="ORF">AAFF_G00241950</name>
</gene>
<keyword evidence="12" id="KW-0675">Receptor</keyword>
<keyword evidence="8 17" id="KW-1133">Transmembrane helix</keyword>
<evidence type="ECO:0000256" key="7">
    <source>
        <dbReference type="ARBA" id="ARBA00022729"/>
    </source>
</evidence>
<keyword evidence="11" id="KW-1015">Disulfide bond</keyword>
<dbReference type="GO" id="GO:0004930">
    <property type="term" value="F:G protein-coupled receptor activity"/>
    <property type="evidence" value="ECO:0007669"/>
    <property type="project" value="UniProtKB-KW"/>
</dbReference>
<keyword evidence="4" id="KW-1003">Cell membrane</keyword>
<evidence type="ECO:0000256" key="9">
    <source>
        <dbReference type="ARBA" id="ARBA00023040"/>
    </source>
</evidence>
<dbReference type="InterPro" id="IPR011500">
    <property type="entry name" value="GPCR_3_9-Cys_dom"/>
</dbReference>
<reference evidence="19" key="1">
    <citation type="journal article" date="2023" name="Science">
        <title>Genome structures resolve the early diversification of teleost fishes.</title>
        <authorList>
            <person name="Parey E."/>
            <person name="Louis A."/>
            <person name="Montfort J."/>
            <person name="Bouchez O."/>
            <person name="Roques C."/>
            <person name="Iampietro C."/>
            <person name="Lluch J."/>
            <person name="Castinel A."/>
            <person name="Donnadieu C."/>
            <person name="Desvignes T."/>
            <person name="Floi Bucao C."/>
            <person name="Jouanno E."/>
            <person name="Wen M."/>
            <person name="Mejri S."/>
            <person name="Dirks R."/>
            <person name="Jansen H."/>
            <person name="Henkel C."/>
            <person name="Chen W.J."/>
            <person name="Zahm M."/>
            <person name="Cabau C."/>
            <person name="Klopp C."/>
            <person name="Thompson A.W."/>
            <person name="Robinson-Rechavi M."/>
            <person name="Braasch I."/>
            <person name="Lecointre G."/>
            <person name="Bobe J."/>
            <person name="Postlethwait J.H."/>
            <person name="Berthelot C."/>
            <person name="Roest Crollius H."/>
            <person name="Guiguen Y."/>
        </authorList>
    </citation>
    <scope>NUCLEOTIDE SEQUENCE</scope>
    <source>
        <strain evidence="19">NC1722</strain>
    </source>
</reference>
<keyword evidence="14" id="KW-0807">Transducer</keyword>
<keyword evidence="10 17" id="KW-0472">Membrane</keyword>
<feature type="transmembrane region" description="Helical" evidence="17">
    <location>
        <begin position="572"/>
        <end position="594"/>
    </location>
</feature>
<dbReference type="Gene3D" id="2.10.50.30">
    <property type="entry name" value="GPCR, family 3, nine cysteines domain"/>
    <property type="match status" value="1"/>
</dbReference>
<dbReference type="InterPro" id="IPR028082">
    <property type="entry name" value="Peripla_BP_I"/>
</dbReference>
<evidence type="ECO:0000256" key="12">
    <source>
        <dbReference type="ARBA" id="ARBA00023170"/>
    </source>
</evidence>
<dbReference type="FunFam" id="2.10.50.30:FF:000004">
    <property type="entry name" value="Taste receptor type 1 member 3-like protein"/>
    <property type="match status" value="1"/>
</dbReference>
<dbReference type="AlphaFoldDB" id="A0AAD7SUQ7"/>
<keyword evidence="5 17" id="KW-0812">Transmembrane</keyword>
<evidence type="ECO:0000256" key="6">
    <source>
        <dbReference type="ARBA" id="ARBA00022725"/>
    </source>
</evidence>
<dbReference type="GO" id="GO:0005886">
    <property type="term" value="C:plasma membrane"/>
    <property type="evidence" value="ECO:0007669"/>
    <property type="project" value="UniProtKB-SubCell"/>
</dbReference>
<dbReference type="SUPFAM" id="SSF53822">
    <property type="entry name" value="Periplasmic binding protein-like I"/>
    <property type="match status" value="1"/>
</dbReference>
<evidence type="ECO:0000256" key="4">
    <source>
        <dbReference type="ARBA" id="ARBA00022475"/>
    </source>
</evidence>
<dbReference type="FunFam" id="3.40.50.2300:FF:000152">
    <property type="entry name" value="G protein-coupled receptor class C group 6 member A"/>
    <property type="match status" value="1"/>
</dbReference>
<feature type="domain" description="G-protein coupled receptors family 3 profile" evidence="18">
    <location>
        <begin position="536"/>
        <end position="799"/>
    </location>
</feature>
<evidence type="ECO:0000256" key="16">
    <source>
        <dbReference type="SAM" id="MobiDB-lite"/>
    </source>
</evidence>
<dbReference type="PANTHER" id="PTHR24061">
    <property type="entry name" value="CALCIUM-SENSING RECEPTOR-RELATED"/>
    <property type="match status" value="1"/>
</dbReference>
<evidence type="ECO:0000259" key="18">
    <source>
        <dbReference type="PROSITE" id="PS50259"/>
    </source>
</evidence>
<evidence type="ECO:0000256" key="14">
    <source>
        <dbReference type="ARBA" id="ARBA00023224"/>
    </source>
</evidence>
<dbReference type="Pfam" id="PF00003">
    <property type="entry name" value="7tm_3"/>
    <property type="match status" value="1"/>
</dbReference>
<evidence type="ECO:0000256" key="5">
    <source>
        <dbReference type="ARBA" id="ARBA00022692"/>
    </source>
</evidence>
<dbReference type="InterPro" id="IPR017978">
    <property type="entry name" value="GPCR_3_C"/>
</dbReference>
<feature type="compositionally biased region" description="Polar residues" evidence="16">
    <location>
        <begin position="814"/>
        <end position="833"/>
    </location>
</feature>
<evidence type="ECO:0000256" key="1">
    <source>
        <dbReference type="ARBA" id="ARBA00004651"/>
    </source>
</evidence>
<dbReference type="GO" id="GO:0007608">
    <property type="term" value="P:sensory perception of smell"/>
    <property type="evidence" value="ECO:0007669"/>
    <property type="project" value="UniProtKB-KW"/>
</dbReference>